<name>A0ABW3T849_9CAUL</name>
<keyword evidence="1" id="KW-0732">Signal</keyword>
<organism evidence="3 4">
    <name type="scientific">Phenylobacterium conjunctum</name>
    <dbReference type="NCBI Taxonomy" id="1298959"/>
    <lineage>
        <taxon>Bacteria</taxon>
        <taxon>Pseudomonadati</taxon>
        <taxon>Pseudomonadota</taxon>
        <taxon>Alphaproteobacteria</taxon>
        <taxon>Caulobacterales</taxon>
        <taxon>Caulobacteraceae</taxon>
        <taxon>Phenylobacterium</taxon>
    </lineage>
</organism>
<dbReference type="Gene3D" id="2.160.20.120">
    <property type="match status" value="1"/>
</dbReference>
<dbReference type="RefSeq" id="WP_374342767.1">
    <property type="nucleotide sequence ID" value="NZ_JBHTLQ010000034.1"/>
</dbReference>
<gene>
    <name evidence="3" type="ORF">ACFQ27_14490</name>
</gene>
<comment type="caution">
    <text evidence="3">The sequence shown here is derived from an EMBL/GenBank/DDBJ whole genome shotgun (WGS) entry which is preliminary data.</text>
</comment>
<evidence type="ECO:0000313" key="4">
    <source>
        <dbReference type="Proteomes" id="UP001597216"/>
    </source>
</evidence>
<dbReference type="Proteomes" id="UP001597216">
    <property type="component" value="Unassembled WGS sequence"/>
</dbReference>
<dbReference type="EMBL" id="JBHTLQ010000034">
    <property type="protein sequence ID" value="MFD1191795.1"/>
    <property type="molecule type" value="Genomic_DNA"/>
</dbReference>
<keyword evidence="4" id="KW-1185">Reference proteome</keyword>
<feature type="chain" id="PRO_5045890170" evidence="1">
    <location>
        <begin position="24"/>
        <end position="252"/>
    </location>
</feature>
<accession>A0ABW3T849</accession>
<sequence>MIRTLVIIAAAGFVLCIASFAGAFAVAGGPFWIEDGRFHRWSFEGHGDRDGWHGRVDRGQDQAEAVQKRALTWTGGDRLETDLPADIRYTQDANTQLTIEAPDEVLKHLVIRDGRITMDEGGVDFDRITIILHAPNVTRFDLSGAQQLTIDGYKQEVLDLRISGSADVTAVGEVKTVKLDITGSGQADLGHLDADAAQVDISGSGEASIAPRKAADIRISGNGKIDLLTRPADLRTDITGMGQIDQSADGQD</sequence>
<evidence type="ECO:0000256" key="1">
    <source>
        <dbReference type="SAM" id="SignalP"/>
    </source>
</evidence>
<proteinExistence type="predicted"/>
<protein>
    <submittedName>
        <fullName evidence="3">GIN domain-containing protein</fullName>
    </submittedName>
</protein>
<reference evidence="4" key="1">
    <citation type="journal article" date="2019" name="Int. J. Syst. Evol. Microbiol.">
        <title>The Global Catalogue of Microorganisms (GCM) 10K type strain sequencing project: providing services to taxonomists for standard genome sequencing and annotation.</title>
        <authorList>
            <consortium name="The Broad Institute Genomics Platform"/>
            <consortium name="The Broad Institute Genome Sequencing Center for Infectious Disease"/>
            <person name="Wu L."/>
            <person name="Ma J."/>
        </authorList>
    </citation>
    <scope>NUCLEOTIDE SEQUENCE [LARGE SCALE GENOMIC DNA]</scope>
    <source>
        <strain evidence="4">CCUG 55074</strain>
    </source>
</reference>
<dbReference type="InterPro" id="IPR021255">
    <property type="entry name" value="DUF2807"/>
</dbReference>
<evidence type="ECO:0000313" key="3">
    <source>
        <dbReference type="EMBL" id="MFD1191795.1"/>
    </source>
</evidence>
<feature type="domain" description="Putative auto-transporter adhesin head GIN" evidence="2">
    <location>
        <begin position="81"/>
        <end position="231"/>
    </location>
</feature>
<feature type="signal peptide" evidence="1">
    <location>
        <begin position="1"/>
        <end position="23"/>
    </location>
</feature>
<dbReference type="Pfam" id="PF10988">
    <property type="entry name" value="DUF2807"/>
    <property type="match status" value="1"/>
</dbReference>
<evidence type="ECO:0000259" key="2">
    <source>
        <dbReference type="Pfam" id="PF10988"/>
    </source>
</evidence>